<dbReference type="InterPro" id="IPR018639">
    <property type="entry name" value="DUF2062"/>
</dbReference>
<feature type="domain" description="DUF2062" evidence="2">
    <location>
        <begin position="4"/>
        <end position="139"/>
    </location>
</feature>
<evidence type="ECO:0000256" key="1">
    <source>
        <dbReference type="SAM" id="Phobius"/>
    </source>
</evidence>
<dbReference type="PANTHER" id="PTHR40547:SF1">
    <property type="entry name" value="SLL0298 PROTEIN"/>
    <property type="match status" value="1"/>
</dbReference>
<feature type="transmembrane region" description="Helical" evidence="1">
    <location>
        <begin position="64"/>
        <end position="88"/>
    </location>
</feature>
<feature type="transmembrane region" description="Helical" evidence="1">
    <location>
        <begin position="26"/>
        <end position="52"/>
    </location>
</feature>
<gene>
    <name evidence="3" type="ORF">ENS15_02285</name>
</gene>
<name>A0A7C3J5R1_UNCW3</name>
<evidence type="ECO:0000259" key="2">
    <source>
        <dbReference type="Pfam" id="PF09835"/>
    </source>
</evidence>
<reference evidence="3" key="1">
    <citation type="journal article" date="2020" name="mSystems">
        <title>Genome- and Community-Level Interaction Insights into Carbon Utilization and Element Cycling Functions of Hydrothermarchaeota in Hydrothermal Sediment.</title>
        <authorList>
            <person name="Zhou Z."/>
            <person name="Liu Y."/>
            <person name="Xu W."/>
            <person name="Pan J."/>
            <person name="Luo Z.H."/>
            <person name="Li M."/>
        </authorList>
    </citation>
    <scope>NUCLEOTIDE SEQUENCE [LARGE SCALE GENOMIC DNA]</scope>
    <source>
        <strain evidence="3">SpSt-464</strain>
    </source>
</reference>
<protein>
    <submittedName>
        <fullName evidence="3">DUF2062 domain-containing protein</fullName>
    </submittedName>
</protein>
<dbReference type="AlphaFoldDB" id="A0A7C3J5R1"/>
<keyword evidence="1" id="KW-0812">Transmembrane</keyword>
<comment type="caution">
    <text evidence="3">The sequence shown here is derived from an EMBL/GenBank/DDBJ whole genome shotgun (WGS) entry which is preliminary data.</text>
</comment>
<accession>A0A7C3J5R1</accession>
<keyword evidence="1" id="KW-1133">Transmembrane helix</keyword>
<dbReference type="EMBL" id="DSTT01000002">
    <property type="protein sequence ID" value="HFK23470.1"/>
    <property type="molecule type" value="Genomic_DNA"/>
</dbReference>
<evidence type="ECO:0000313" key="3">
    <source>
        <dbReference type="EMBL" id="HFK23470.1"/>
    </source>
</evidence>
<dbReference type="PANTHER" id="PTHR40547">
    <property type="entry name" value="SLL0298 PROTEIN"/>
    <property type="match status" value="1"/>
</dbReference>
<sequence length="141" mass="16054">MFQKFKNELKNLIYSNLSADQIANGFAIGVFIGFLPLYGFQTILSIVAAFIFKKVNKISLITATQLFLPPVIPIVVFLNYLAGSFILYRKISFLKITSLEDILTYIKPILLGSLFVGFFFAILSKYLIKFLVIKLRRKDAK</sequence>
<feature type="transmembrane region" description="Helical" evidence="1">
    <location>
        <begin position="108"/>
        <end position="128"/>
    </location>
</feature>
<organism evidence="3">
    <name type="scientific">candidate division WOR-3 bacterium</name>
    <dbReference type="NCBI Taxonomy" id="2052148"/>
    <lineage>
        <taxon>Bacteria</taxon>
        <taxon>Bacteria division WOR-3</taxon>
    </lineage>
</organism>
<keyword evidence="1" id="KW-0472">Membrane</keyword>
<proteinExistence type="predicted"/>
<dbReference type="Pfam" id="PF09835">
    <property type="entry name" value="DUF2062"/>
    <property type="match status" value="1"/>
</dbReference>